<sequence length="207" mass="21805">MSAIEHLPAADTERAGKGEKFADQRRICGLTRKAFFVALVVALVIIAAAIGGGVGGGISARNREKSSSSPTSVTPTQTSASSSSAISSTTATTTSSSSSATPSETTLNNMTSPYAFAFQGFSEPNYMGKASAIIREKGFYDIGVNAISYVWQTNNTQCCVTFCADEHESTGYRCEPRKRAEASSAFPRVHIWCRGDEGQANANATCS</sequence>
<dbReference type="RefSeq" id="XP_060284497.1">
    <property type="nucleotide sequence ID" value="XM_060427729.1"/>
</dbReference>
<dbReference type="EMBL" id="MU839006">
    <property type="protein sequence ID" value="KAK1768284.1"/>
    <property type="molecule type" value="Genomic_DNA"/>
</dbReference>
<gene>
    <name evidence="3" type="ORF">QBC33DRAFT_536717</name>
</gene>
<keyword evidence="2" id="KW-0472">Membrane</keyword>
<dbReference type="GeneID" id="85310916"/>
<evidence type="ECO:0000256" key="1">
    <source>
        <dbReference type="SAM" id="MobiDB-lite"/>
    </source>
</evidence>
<feature type="transmembrane region" description="Helical" evidence="2">
    <location>
        <begin position="34"/>
        <end position="58"/>
    </location>
</feature>
<comment type="caution">
    <text evidence="3">The sequence shown here is derived from an EMBL/GenBank/DDBJ whole genome shotgun (WGS) entry which is preliminary data.</text>
</comment>
<evidence type="ECO:0000256" key="2">
    <source>
        <dbReference type="SAM" id="Phobius"/>
    </source>
</evidence>
<dbReference type="Proteomes" id="UP001244011">
    <property type="component" value="Unassembled WGS sequence"/>
</dbReference>
<protein>
    <submittedName>
        <fullName evidence="3">Uncharacterized protein</fullName>
    </submittedName>
</protein>
<reference evidence="3" key="1">
    <citation type="submission" date="2023-06" db="EMBL/GenBank/DDBJ databases">
        <title>Genome-scale phylogeny and comparative genomics of the fungal order Sordariales.</title>
        <authorList>
            <consortium name="Lawrence Berkeley National Laboratory"/>
            <person name="Hensen N."/>
            <person name="Bonometti L."/>
            <person name="Westerberg I."/>
            <person name="Brannstrom I.O."/>
            <person name="Guillou S."/>
            <person name="Cros-Aarteil S."/>
            <person name="Calhoun S."/>
            <person name="Haridas S."/>
            <person name="Kuo A."/>
            <person name="Mondo S."/>
            <person name="Pangilinan J."/>
            <person name="Riley R."/>
            <person name="Labutti K."/>
            <person name="Andreopoulos B."/>
            <person name="Lipzen A."/>
            <person name="Chen C."/>
            <person name="Yanf M."/>
            <person name="Daum C."/>
            <person name="Ng V."/>
            <person name="Clum A."/>
            <person name="Steindorff A."/>
            <person name="Ohm R."/>
            <person name="Martin F."/>
            <person name="Silar P."/>
            <person name="Natvig D."/>
            <person name="Lalanne C."/>
            <person name="Gautier V."/>
            <person name="Ament-Velasquez S.L."/>
            <person name="Kruys A."/>
            <person name="Hutchinson M.I."/>
            <person name="Powell A.J."/>
            <person name="Barry K."/>
            <person name="Miller A.N."/>
            <person name="Grigoriev I.V."/>
            <person name="Debuchy R."/>
            <person name="Gladieux P."/>
            <person name="Thoren M.H."/>
            <person name="Johannesson H."/>
        </authorList>
    </citation>
    <scope>NUCLEOTIDE SEQUENCE</scope>
    <source>
        <strain evidence="3">8032-3</strain>
    </source>
</reference>
<proteinExistence type="predicted"/>
<keyword evidence="2" id="KW-1133">Transmembrane helix</keyword>
<feature type="compositionally biased region" description="Low complexity" evidence="1">
    <location>
        <begin position="67"/>
        <end position="106"/>
    </location>
</feature>
<name>A0AAJ0FMV7_9PEZI</name>
<evidence type="ECO:0000313" key="3">
    <source>
        <dbReference type="EMBL" id="KAK1768284.1"/>
    </source>
</evidence>
<accession>A0AAJ0FMV7</accession>
<evidence type="ECO:0000313" key="4">
    <source>
        <dbReference type="Proteomes" id="UP001244011"/>
    </source>
</evidence>
<keyword evidence="4" id="KW-1185">Reference proteome</keyword>
<keyword evidence="2" id="KW-0812">Transmembrane</keyword>
<dbReference type="AlphaFoldDB" id="A0AAJ0FMV7"/>
<feature type="region of interest" description="Disordered" evidence="1">
    <location>
        <begin position="59"/>
        <end position="106"/>
    </location>
</feature>
<organism evidence="3 4">
    <name type="scientific">Phialemonium atrogriseum</name>
    <dbReference type="NCBI Taxonomy" id="1093897"/>
    <lineage>
        <taxon>Eukaryota</taxon>
        <taxon>Fungi</taxon>
        <taxon>Dikarya</taxon>
        <taxon>Ascomycota</taxon>
        <taxon>Pezizomycotina</taxon>
        <taxon>Sordariomycetes</taxon>
        <taxon>Sordariomycetidae</taxon>
        <taxon>Cephalothecales</taxon>
        <taxon>Cephalothecaceae</taxon>
        <taxon>Phialemonium</taxon>
    </lineage>
</organism>